<dbReference type="SMART" id="SM00066">
    <property type="entry name" value="GAL4"/>
    <property type="match status" value="1"/>
</dbReference>
<dbReference type="CDD" id="cd00067">
    <property type="entry name" value="GAL4"/>
    <property type="match status" value="1"/>
</dbReference>
<feature type="compositionally biased region" description="Polar residues" evidence="10">
    <location>
        <begin position="723"/>
        <end position="734"/>
    </location>
</feature>
<keyword evidence="8" id="KW-0804">Transcription</keyword>
<keyword evidence="5" id="KW-0805">Transcription regulation</keyword>
<dbReference type="Pfam" id="PF00172">
    <property type="entry name" value="Zn_clus"/>
    <property type="match status" value="1"/>
</dbReference>
<feature type="region of interest" description="Disordered" evidence="10">
    <location>
        <begin position="707"/>
        <end position="741"/>
    </location>
</feature>
<dbReference type="GO" id="GO:0003677">
    <property type="term" value="F:DNA binding"/>
    <property type="evidence" value="ECO:0007669"/>
    <property type="project" value="UniProtKB-KW"/>
</dbReference>
<evidence type="ECO:0000256" key="6">
    <source>
        <dbReference type="ARBA" id="ARBA00023125"/>
    </source>
</evidence>
<keyword evidence="3" id="KW-0862">Zinc</keyword>
<evidence type="ECO:0000256" key="3">
    <source>
        <dbReference type="ARBA" id="ARBA00022833"/>
    </source>
</evidence>
<sequence>MSSESRQGPWAGGRSKRRWTHPDDDGKSNLPDDLAAQPKRQRVSRACDSCRSKKDKCDGAQPVCSTCASLSRPCTYKANPKKRGLPTGYIRSLELLWGLVFQKIHGSEDVMRALIRSINLPSHLATMGKEAEGSDTLLSSFKNSTVLRDIEQILELLEQPEEEREHVFQAYGDSDTPLDVNGILASSEALEWHIPEGLEQRETPLTAGVSPSRAPMIGSASRPTEYHTRECGVQTSSSDDSESSSRTIAFNPDDPRIISTGSSLKLPYNAWPLLDIYFSYTQCWFPVLEKHDILRTAFQYTEGDVYMSRSTPGSGDHAALWALLALTSLQDASINSVGGMDGQSGRVNPSHLYNTARNLIPSEIGPYEVGHVQALLILSLIKLGQQEWTAAWMLVGHAIRVSLARGLDQPSFLTTSSKSSEQDKQLGRAKHVFLGCFVLETLIAGQTSQRPSLRKDDLSRVGLLDEDGLEEWHPWEDQTGLRPTQSARASMQRGPLHALSTFNRLVSLVSILNDLCFLKQDPSVSRSQLESLELQLQRWASALPKSYRVDLQSRPVKLGSPHIFGLEMTYQAIASTLSLHIAARESDQNIPEIPHKTGAIESSKRLLQLLQTYMETYSFSATVPIFGMLLMYCLPRLSTRNVMSEIELGVRNKIQSFSWHLAQLWSMPDQPKSPRTTFQTNIGTSASPVSLQPPNMTAAEVPTMRHLMPGTADSRPSTEGYPPNTSHPSTSDPFLSTPWLNAAPNINDGSSLLQTPTPSLTTVGGASVLSAQPGQLNHDLSSVLHQSTSAPTKSTNRPGMLPNLHPWFPGGQYSATSQDHSLGPSDFVDINDYGPPRRQQRIAPDLDALFDELASLDGAEKADNSSEFMQNLGFVSDSGVPEVYSFSSQFEPFLLAQRQQMPGNPPTSVRRESQLLGISQTQKR</sequence>
<gene>
    <name evidence="12" type="ORF">PENDEC_c009G00517</name>
</gene>
<dbReference type="GO" id="GO:0045944">
    <property type="term" value="P:positive regulation of transcription by RNA polymerase II"/>
    <property type="evidence" value="ECO:0007669"/>
    <property type="project" value="TreeGrafter"/>
</dbReference>
<evidence type="ECO:0000256" key="7">
    <source>
        <dbReference type="ARBA" id="ARBA00023159"/>
    </source>
</evidence>
<dbReference type="PROSITE" id="PS50048">
    <property type="entry name" value="ZN2_CY6_FUNGAL_2"/>
    <property type="match status" value="1"/>
</dbReference>
<feature type="domain" description="Zn(2)-C6 fungal-type" evidence="11">
    <location>
        <begin position="46"/>
        <end position="76"/>
    </location>
</feature>
<dbReference type="Proteomes" id="UP000191522">
    <property type="component" value="Unassembled WGS sequence"/>
</dbReference>
<keyword evidence="4" id="KW-0672">Quinate metabolism</keyword>
<keyword evidence="6" id="KW-0238">DNA-binding</keyword>
<dbReference type="AlphaFoldDB" id="A0A1V6PCN3"/>
<evidence type="ECO:0000256" key="1">
    <source>
        <dbReference type="ARBA" id="ARBA00004123"/>
    </source>
</evidence>
<comment type="caution">
    <text evidence="12">The sequence shown here is derived from an EMBL/GenBank/DDBJ whole genome shotgun (WGS) entry which is preliminary data.</text>
</comment>
<dbReference type="GO" id="GO:0008270">
    <property type="term" value="F:zinc ion binding"/>
    <property type="evidence" value="ECO:0007669"/>
    <property type="project" value="InterPro"/>
</dbReference>
<reference evidence="13" key="1">
    <citation type="journal article" date="2017" name="Nat. Microbiol.">
        <title>Global analysis of biosynthetic gene clusters reveals vast potential of secondary metabolite production in Penicillium species.</title>
        <authorList>
            <person name="Nielsen J.C."/>
            <person name="Grijseels S."/>
            <person name="Prigent S."/>
            <person name="Ji B."/>
            <person name="Dainat J."/>
            <person name="Nielsen K.F."/>
            <person name="Frisvad J.C."/>
            <person name="Workman M."/>
            <person name="Nielsen J."/>
        </authorList>
    </citation>
    <scope>NUCLEOTIDE SEQUENCE [LARGE SCALE GENOMIC DNA]</scope>
    <source>
        <strain evidence="13">IBT 11843</strain>
    </source>
</reference>
<dbReference type="Pfam" id="PF04082">
    <property type="entry name" value="Fungal_trans"/>
    <property type="match status" value="1"/>
</dbReference>
<dbReference type="SUPFAM" id="SSF57701">
    <property type="entry name" value="Zn2/Cys6 DNA-binding domain"/>
    <property type="match status" value="1"/>
</dbReference>
<dbReference type="SMART" id="SM00906">
    <property type="entry name" value="Fungal_trans"/>
    <property type="match status" value="1"/>
</dbReference>
<evidence type="ECO:0000256" key="4">
    <source>
        <dbReference type="ARBA" id="ARBA00022911"/>
    </source>
</evidence>
<dbReference type="EMBL" id="MDYL01000009">
    <property type="protein sequence ID" value="OQD74771.1"/>
    <property type="molecule type" value="Genomic_DNA"/>
</dbReference>
<keyword evidence="2" id="KW-0479">Metal-binding</keyword>
<evidence type="ECO:0000256" key="2">
    <source>
        <dbReference type="ARBA" id="ARBA00022723"/>
    </source>
</evidence>
<evidence type="ECO:0000313" key="12">
    <source>
        <dbReference type="EMBL" id="OQD74771.1"/>
    </source>
</evidence>
<dbReference type="InterPro" id="IPR052783">
    <property type="entry name" value="Metabolic/Drug-Res_Regulator"/>
</dbReference>
<keyword evidence="7" id="KW-0010">Activator</keyword>
<feature type="region of interest" description="Disordered" evidence="10">
    <location>
        <begin position="1"/>
        <end position="42"/>
    </location>
</feature>
<evidence type="ECO:0000256" key="5">
    <source>
        <dbReference type="ARBA" id="ARBA00023015"/>
    </source>
</evidence>
<feature type="region of interest" description="Disordered" evidence="10">
    <location>
        <begin position="900"/>
        <end position="924"/>
    </location>
</feature>
<dbReference type="FunFam" id="4.10.240.10:FF:000005">
    <property type="entry name" value="Quinic acid utilization activator"/>
    <property type="match status" value="1"/>
</dbReference>
<comment type="subcellular location">
    <subcellularLocation>
        <location evidence="1">Nucleus</location>
    </subcellularLocation>
</comment>
<dbReference type="OrthoDB" id="3364175at2759"/>
<accession>A0A1V6PCN3</accession>
<feature type="region of interest" description="Disordered" evidence="10">
    <location>
        <begin position="206"/>
        <end position="252"/>
    </location>
</feature>
<dbReference type="GO" id="GO:0000981">
    <property type="term" value="F:DNA-binding transcription factor activity, RNA polymerase II-specific"/>
    <property type="evidence" value="ECO:0007669"/>
    <property type="project" value="InterPro"/>
</dbReference>
<name>A0A1V6PCN3_PENDC</name>
<dbReference type="PANTHER" id="PTHR47655">
    <property type="entry name" value="QUINIC ACID UTILIZATION ACTIVATOR"/>
    <property type="match status" value="1"/>
</dbReference>
<dbReference type="InterPro" id="IPR001138">
    <property type="entry name" value="Zn2Cys6_DnaBD"/>
</dbReference>
<protein>
    <recommendedName>
        <fullName evidence="11">Zn(2)-C6 fungal-type domain-containing protein</fullName>
    </recommendedName>
</protein>
<dbReference type="PANTHER" id="PTHR47655:SF2">
    <property type="entry name" value="QUINIC ACID UTILIZATION ACTIVATOR"/>
    <property type="match status" value="1"/>
</dbReference>
<dbReference type="PROSITE" id="PS00463">
    <property type="entry name" value="ZN2_CY6_FUNGAL_1"/>
    <property type="match status" value="1"/>
</dbReference>
<evidence type="ECO:0000256" key="9">
    <source>
        <dbReference type="ARBA" id="ARBA00023242"/>
    </source>
</evidence>
<dbReference type="InterPro" id="IPR007219">
    <property type="entry name" value="XnlR_reg_dom"/>
</dbReference>
<dbReference type="STRING" id="69771.A0A1V6PCN3"/>
<keyword evidence="13" id="KW-1185">Reference proteome</keyword>
<keyword evidence="9" id="KW-0539">Nucleus</keyword>
<dbReference type="OMA" id="CRPCTYK"/>
<dbReference type="Gene3D" id="4.10.240.10">
    <property type="entry name" value="Zn(2)-C6 fungal-type DNA-binding domain"/>
    <property type="match status" value="1"/>
</dbReference>
<dbReference type="CDD" id="cd12148">
    <property type="entry name" value="fungal_TF_MHR"/>
    <property type="match status" value="1"/>
</dbReference>
<dbReference type="InterPro" id="IPR036864">
    <property type="entry name" value="Zn2-C6_fun-type_DNA-bd_sf"/>
</dbReference>
<dbReference type="GO" id="GO:0005634">
    <property type="term" value="C:nucleus"/>
    <property type="evidence" value="ECO:0007669"/>
    <property type="project" value="UniProtKB-SubCell"/>
</dbReference>
<evidence type="ECO:0000259" key="11">
    <source>
        <dbReference type="PROSITE" id="PS50048"/>
    </source>
</evidence>
<dbReference type="GO" id="GO:0006351">
    <property type="term" value="P:DNA-templated transcription"/>
    <property type="evidence" value="ECO:0007669"/>
    <property type="project" value="InterPro"/>
</dbReference>
<evidence type="ECO:0000256" key="10">
    <source>
        <dbReference type="SAM" id="MobiDB-lite"/>
    </source>
</evidence>
<evidence type="ECO:0000313" key="13">
    <source>
        <dbReference type="Proteomes" id="UP000191522"/>
    </source>
</evidence>
<proteinExistence type="predicted"/>
<evidence type="ECO:0000256" key="8">
    <source>
        <dbReference type="ARBA" id="ARBA00023163"/>
    </source>
</evidence>
<organism evidence="12 13">
    <name type="scientific">Penicillium decumbens</name>
    <dbReference type="NCBI Taxonomy" id="69771"/>
    <lineage>
        <taxon>Eukaryota</taxon>
        <taxon>Fungi</taxon>
        <taxon>Dikarya</taxon>
        <taxon>Ascomycota</taxon>
        <taxon>Pezizomycotina</taxon>
        <taxon>Eurotiomycetes</taxon>
        <taxon>Eurotiomycetidae</taxon>
        <taxon>Eurotiales</taxon>
        <taxon>Aspergillaceae</taxon>
        <taxon>Penicillium</taxon>
    </lineage>
</organism>